<keyword evidence="6" id="KW-0805">Transcription regulation</keyword>
<evidence type="ECO:0000256" key="8">
    <source>
        <dbReference type="ARBA" id="ARBA00023163"/>
    </source>
</evidence>
<evidence type="ECO:0000256" key="3">
    <source>
        <dbReference type="ARBA" id="ARBA00022475"/>
    </source>
</evidence>
<gene>
    <name evidence="14" type="ORF">DFJ69_0426</name>
</gene>
<comment type="subcellular location">
    <subcellularLocation>
        <location evidence="2">Cell membrane</location>
    </subcellularLocation>
    <subcellularLocation>
        <location evidence="1">Membrane</location>
        <topology evidence="1">Single-pass membrane protein</topology>
    </subcellularLocation>
</comment>
<dbReference type="AlphaFoldDB" id="A0A3D9SGM4"/>
<keyword evidence="15" id="KW-1185">Reference proteome</keyword>
<keyword evidence="7 11" id="KW-0472">Membrane</keyword>
<evidence type="ECO:0000256" key="10">
    <source>
        <dbReference type="ARBA" id="ARBA00030803"/>
    </source>
</evidence>
<dbReference type="Pfam" id="PF10099">
    <property type="entry name" value="RskA_C"/>
    <property type="match status" value="1"/>
</dbReference>
<dbReference type="InterPro" id="IPR041916">
    <property type="entry name" value="Anti_sigma_zinc_sf"/>
</dbReference>
<evidence type="ECO:0000313" key="14">
    <source>
        <dbReference type="EMBL" id="REE95049.1"/>
    </source>
</evidence>
<dbReference type="EMBL" id="QTTT01000001">
    <property type="protein sequence ID" value="REE95049.1"/>
    <property type="molecule type" value="Genomic_DNA"/>
</dbReference>
<dbReference type="GO" id="GO:0016989">
    <property type="term" value="F:sigma factor antagonist activity"/>
    <property type="evidence" value="ECO:0007669"/>
    <property type="project" value="TreeGrafter"/>
</dbReference>
<dbReference type="PANTHER" id="PTHR37461">
    <property type="entry name" value="ANTI-SIGMA-K FACTOR RSKA"/>
    <property type="match status" value="1"/>
</dbReference>
<dbReference type="Proteomes" id="UP000256661">
    <property type="component" value="Unassembled WGS sequence"/>
</dbReference>
<feature type="transmembrane region" description="Helical" evidence="11">
    <location>
        <begin position="90"/>
        <end position="112"/>
    </location>
</feature>
<keyword evidence="8" id="KW-0804">Transcription</keyword>
<evidence type="ECO:0000256" key="4">
    <source>
        <dbReference type="ARBA" id="ARBA00022692"/>
    </source>
</evidence>
<evidence type="ECO:0000256" key="9">
    <source>
        <dbReference type="ARBA" id="ARBA00029829"/>
    </source>
</evidence>
<evidence type="ECO:0000256" key="6">
    <source>
        <dbReference type="ARBA" id="ARBA00023015"/>
    </source>
</evidence>
<evidence type="ECO:0000256" key="11">
    <source>
        <dbReference type="SAM" id="Phobius"/>
    </source>
</evidence>
<dbReference type="GO" id="GO:0005886">
    <property type="term" value="C:plasma membrane"/>
    <property type="evidence" value="ECO:0007669"/>
    <property type="project" value="UniProtKB-SubCell"/>
</dbReference>
<dbReference type="GO" id="GO:0006417">
    <property type="term" value="P:regulation of translation"/>
    <property type="evidence" value="ECO:0007669"/>
    <property type="project" value="TreeGrafter"/>
</dbReference>
<dbReference type="RefSeq" id="WP_116020911.1">
    <property type="nucleotide sequence ID" value="NZ_QTTT01000001.1"/>
</dbReference>
<keyword evidence="3" id="KW-1003">Cell membrane</keyword>
<dbReference type="Pfam" id="PF13490">
    <property type="entry name" value="zf-HC2"/>
    <property type="match status" value="1"/>
</dbReference>
<evidence type="ECO:0000256" key="5">
    <source>
        <dbReference type="ARBA" id="ARBA00022989"/>
    </source>
</evidence>
<dbReference type="InterPro" id="IPR027383">
    <property type="entry name" value="Znf_put"/>
</dbReference>
<reference evidence="14 15" key="1">
    <citation type="submission" date="2018-08" db="EMBL/GenBank/DDBJ databases">
        <title>Sequencing the genomes of 1000 actinobacteria strains.</title>
        <authorList>
            <person name="Klenk H.-P."/>
        </authorList>
    </citation>
    <scope>NUCLEOTIDE SEQUENCE [LARGE SCALE GENOMIC DNA]</scope>
    <source>
        <strain evidence="14 15">DSM 43927</strain>
    </source>
</reference>
<name>A0A3D9SGM4_9ACTN</name>
<keyword evidence="5 11" id="KW-1133">Transmembrane helix</keyword>
<dbReference type="Gene3D" id="1.10.10.1320">
    <property type="entry name" value="Anti-sigma factor, zinc-finger domain"/>
    <property type="match status" value="1"/>
</dbReference>
<feature type="domain" description="Anti-sigma K factor RskA C-terminal" evidence="12">
    <location>
        <begin position="95"/>
        <end position="233"/>
    </location>
</feature>
<accession>A0A3D9SGM4</accession>
<proteinExistence type="predicted"/>
<dbReference type="InterPro" id="IPR051474">
    <property type="entry name" value="Anti-sigma-K/W_factor"/>
</dbReference>
<dbReference type="PANTHER" id="PTHR37461:SF1">
    <property type="entry name" value="ANTI-SIGMA-K FACTOR RSKA"/>
    <property type="match status" value="1"/>
</dbReference>
<protein>
    <recommendedName>
        <fullName evidence="10">Regulator of SigK</fullName>
    </recommendedName>
    <alternativeName>
        <fullName evidence="9">Sigma-K anti-sigma factor RskA</fullName>
    </alternativeName>
</protein>
<evidence type="ECO:0000259" key="13">
    <source>
        <dbReference type="Pfam" id="PF13490"/>
    </source>
</evidence>
<dbReference type="InterPro" id="IPR018764">
    <property type="entry name" value="RskA_C"/>
</dbReference>
<sequence length="240" mass="25272">MKHDLHTLTGAYALGALEPAERRRFEAHLRGCDNCRSEVEGLAETVARLGSAAAEPPPERLRERVMDGVERTRQVPPRLTRPMPVPGRPATWLATAAAAACLALALLAGVAVQRATDERDRAHALNTEITAVLAAPDARTATARTSTGGSLTIIASPTLDKAVIAVSALPDLPSTRTYQLWHLTSAGPRPAPLLRPTGRDAIPVIDRGLNGARAFALTVEPSGGSPRPTTPPIAQLALPV</sequence>
<keyword evidence="4 11" id="KW-0812">Transmembrane</keyword>
<comment type="caution">
    <text evidence="14">The sequence shown here is derived from an EMBL/GenBank/DDBJ whole genome shotgun (WGS) entry which is preliminary data.</text>
</comment>
<dbReference type="OrthoDB" id="153510at2"/>
<feature type="domain" description="Putative zinc-finger" evidence="13">
    <location>
        <begin position="7"/>
        <end position="36"/>
    </location>
</feature>
<evidence type="ECO:0000256" key="2">
    <source>
        <dbReference type="ARBA" id="ARBA00004236"/>
    </source>
</evidence>
<evidence type="ECO:0000313" key="15">
    <source>
        <dbReference type="Proteomes" id="UP000256661"/>
    </source>
</evidence>
<evidence type="ECO:0000259" key="12">
    <source>
        <dbReference type="Pfam" id="PF10099"/>
    </source>
</evidence>
<evidence type="ECO:0000256" key="1">
    <source>
        <dbReference type="ARBA" id="ARBA00004167"/>
    </source>
</evidence>
<organism evidence="14 15">
    <name type="scientific">Thermomonospora umbrina</name>
    <dbReference type="NCBI Taxonomy" id="111806"/>
    <lineage>
        <taxon>Bacteria</taxon>
        <taxon>Bacillati</taxon>
        <taxon>Actinomycetota</taxon>
        <taxon>Actinomycetes</taxon>
        <taxon>Streptosporangiales</taxon>
        <taxon>Thermomonosporaceae</taxon>
        <taxon>Thermomonospora</taxon>
    </lineage>
</organism>
<evidence type="ECO:0000256" key="7">
    <source>
        <dbReference type="ARBA" id="ARBA00023136"/>
    </source>
</evidence>